<feature type="region of interest" description="Disordered" evidence="12">
    <location>
        <begin position="2287"/>
        <end position="2521"/>
    </location>
</feature>
<dbReference type="Pfam" id="PF00041">
    <property type="entry name" value="fn3"/>
    <property type="match status" value="1"/>
</dbReference>
<evidence type="ECO:0000259" key="14">
    <source>
        <dbReference type="PROSITE" id="PS50010"/>
    </source>
</evidence>
<feature type="domain" description="Fibronectin type-III" evidence="17">
    <location>
        <begin position="4660"/>
        <end position="4756"/>
    </location>
</feature>
<feature type="region of interest" description="Disordered" evidence="12">
    <location>
        <begin position="2557"/>
        <end position="2580"/>
    </location>
</feature>
<feature type="compositionally biased region" description="Polar residues" evidence="12">
    <location>
        <begin position="2418"/>
        <end position="2429"/>
    </location>
</feature>
<dbReference type="FunFam" id="2.60.40.10:FF:001381">
    <property type="entry name" value="Uncharacterized protein, isoform C"/>
    <property type="match status" value="1"/>
</dbReference>
<dbReference type="CDD" id="cd00160">
    <property type="entry name" value="RhoGEF"/>
    <property type="match status" value="1"/>
</dbReference>
<dbReference type="SMART" id="SM00409">
    <property type="entry name" value="IG"/>
    <property type="match status" value="20"/>
</dbReference>
<dbReference type="Gene3D" id="1.10.510.10">
    <property type="entry name" value="Transferase(Phosphotransferase) domain 1"/>
    <property type="match status" value="2"/>
</dbReference>
<feature type="domain" description="Ig-like" evidence="16">
    <location>
        <begin position="3179"/>
        <end position="3271"/>
    </location>
</feature>
<evidence type="ECO:0000256" key="7">
    <source>
        <dbReference type="ARBA" id="ARBA00023157"/>
    </source>
</evidence>
<dbReference type="SMART" id="SM00408">
    <property type="entry name" value="IGc2"/>
    <property type="match status" value="20"/>
</dbReference>
<dbReference type="Pfam" id="PF07679">
    <property type="entry name" value="I-set"/>
    <property type="match status" value="21"/>
</dbReference>
<evidence type="ECO:0000259" key="13">
    <source>
        <dbReference type="PROSITE" id="PS50003"/>
    </source>
</evidence>
<name>A0ABD2B8E8_VESSQ</name>
<dbReference type="FunFam" id="2.60.40.10:FF:001036">
    <property type="entry name" value="Muscle M-line assembly protein unc-89"/>
    <property type="match status" value="1"/>
</dbReference>
<feature type="domain" description="Protein kinase" evidence="15">
    <location>
        <begin position="5011"/>
        <end position="5263"/>
    </location>
</feature>
<feature type="domain" description="Ig-like" evidence="16">
    <location>
        <begin position="4381"/>
        <end position="4471"/>
    </location>
</feature>
<dbReference type="InterPro" id="IPR036179">
    <property type="entry name" value="Ig-like_dom_sf"/>
</dbReference>
<dbReference type="CDD" id="cd00063">
    <property type="entry name" value="FN3"/>
    <property type="match status" value="2"/>
</dbReference>
<feature type="domain" description="Ig-like" evidence="16">
    <location>
        <begin position="2598"/>
        <end position="2689"/>
    </location>
</feature>
<dbReference type="Gene3D" id="1.20.900.10">
    <property type="entry name" value="Dbl homology (DH) domain"/>
    <property type="match status" value="1"/>
</dbReference>
<feature type="domain" description="Ig-like" evidence="16">
    <location>
        <begin position="4477"/>
        <end position="4566"/>
    </location>
</feature>
<keyword evidence="19" id="KW-1185">Reference proteome</keyword>
<dbReference type="FunFam" id="1.20.900.10:FF:000033">
    <property type="entry name" value="Muscle M-line assembly protein unc-89-like Protein"/>
    <property type="match status" value="1"/>
</dbReference>
<feature type="coiled-coil region" evidence="11">
    <location>
        <begin position="494"/>
        <end position="544"/>
    </location>
</feature>
<dbReference type="GO" id="GO:0007525">
    <property type="term" value="P:somatic muscle development"/>
    <property type="evidence" value="ECO:0007669"/>
    <property type="project" value="UniProtKB-ARBA"/>
</dbReference>
<dbReference type="GO" id="GO:0040017">
    <property type="term" value="P:positive regulation of locomotion"/>
    <property type="evidence" value="ECO:0007669"/>
    <property type="project" value="UniProtKB-ARBA"/>
</dbReference>
<evidence type="ECO:0000256" key="9">
    <source>
        <dbReference type="ARBA" id="ARBA00023319"/>
    </source>
</evidence>
<feature type="domain" description="Ig-like" evidence="16">
    <location>
        <begin position="4891"/>
        <end position="4980"/>
    </location>
</feature>
<evidence type="ECO:0000259" key="16">
    <source>
        <dbReference type="PROSITE" id="PS50835"/>
    </source>
</evidence>
<dbReference type="SMART" id="SM00325">
    <property type="entry name" value="RhoGEF"/>
    <property type="match status" value="1"/>
</dbReference>
<feature type="domain" description="Ig-like" evidence="16">
    <location>
        <begin position="3274"/>
        <end position="3360"/>
    </location>
</feature>
<feature type="domain" description="Ig-like" evidence="16">
    <location>
        <begin position="3889"/>
        <end position="3978"/>
    </location>
</feature>
<dbReference type="PROSITE" id="PS50003">
    <property type="entry name" value="PH_DOMAIN"/>
    <property type="match status" value="1"/>
</dbReference>
<evidence type="ECO:0000259" key="17">
    <source>
        <dbReference type="PROSITE" id="PS50853"/>
    </source>
</evidence>
<keyword evidence="5" id="KW-0547">Nucleotide-binding</keyword>
<dbReference type="PROSITE" id="PS50011">
    <property type="entry name" value="PROTEIN_KINASE_DOM"/>
    <property type="match status" value="2"/>
</dbReference>
<dbReference type="PROSITE" id="PS50835">
    <property type="entry name" value="IG_LIKE"/>
    <property type="match status" value="18"/>
</dbReference>
<keyword evidence="11" id="KW-0175">Coiled coil</keyword>
<comment type="caution">
    <text evidence="18">The sequence shown here is derived from an EMBL/GenBank/DDBJ whole genome shotgun (WGS) entry which is preliminary data.</text>
</comment>
<dbReference type="FunFam" id="2.60.40.10:FF:000345">
    <property type="entry name" value="Muscle M-line assembly protein unc-89"/>
    <property type="match status" value="4"/>
</dbReference>
<feature type="compositionally biased region" description="Low complexity" evidence="12">
    <location>
        <begin position="2510"/>
        <end position="2521"/>
    </location>
</feature>
<dbReference type="GO" id="GO:0060298">
    <property type="term" value="P:positive regulation of sarcomere organization"/>
    <property type="evidence" value="ECO:0007669"/>
    <property type="project" value="UniProtKB-ARBA"/>
</dbReference>
<dbReference type="InterPro" id="IPR003598">
    <property type="entry name" value="Ig_sub2"/>
</dbReference>
<dbReference type="InterPro" id="IPR003961">
    <property type="entry name" value="FN3_dom"/>
</dbReference>
<dbReference type="Pfam" id="PF00069">
    <property type="entry name" value="Pkinase"/>
    <property type="match status" value="2"/>
</dbReference>
<dbReference type="InterPro" id="IPR007110">
    <property type="entry name" value="Ig-like_dom"/>
</dbReference>
<keyword evidence="9" id="KW-0393">Immunoglobulin domain</keyword>
<evidence type="ECO:0000256" key="3">
    <source>
        <dbReference type="ARBA" id="ARBA00022490"/>
    </source>
</evidence>
<dbReference type="SUPFAM" id="SSF56112">
    <property type="entry name" value="Protein kinase-like (PK-like)"/>
    <property type="match status" value="2"/>
</dbReference>
<dbReference type="InterPro" id="IPR013098">
    <property type="entry name" value="Ig_I-set"/>
</dbReference>
<evidence type="ECO:0000256" key="12">
    <source>
        <dbReference type="SAM" id="MobiDB-lite"/>
    </source>
</evidence>
<feature type="region of interest" description="Disordered" evidence="12">
    <location>
        <begin position="1"/>
        <end position="38"/>
    </location>
</feature>
<feature type="domain" description="Ig-like" evidence="16">
    <location>
        <begin position="2771"/>
        <end position="2882"/>
    </location>
</feature>
<feature type="domain" description="Fibronectin type-III" evidence="17">
    <location>
        <begin position="5555"/>
        <end position="5649"/>
    </location>
</feature>
<dbReference type="InterPro" id="IPR003599">
    <property type="entry name" value="Ig_sub"/>
</dbReference>
<feature type="domain" description="Ig-like" evidence="16">
    <location>
        <begin position="3085"/>
        <end position="3174"/>
    </location>
</feature>
<proteinExistence type="inferred from homology"/>
<feature type="domain" description="DH" evidence="14">
    <location>
        <begin position="1968"/>
        <end position="2150"/>
    </location>
</feature>
<keyword evidence="4" id="KW-0677">Repeat</keyword>
<keyword evidence="3" id="KW-0963">Cytoplasm</keyword>
<evidence type="ECO:0000256" key="1">
    <source>
        <dbReference type="ARBA" id="ARBA00006692"/>
    </source>
</evidence>
<dbReference type="SUPFAM" id="SSF49265">
    <property type="entry name" value="Fibronectin type III"/>
    <property type="match status" value="1"/>
</dbReference>
<keyword evidence="6" id="KW-0067">ATP-binding</keyword>
<dbReference type="FunFam" id="2.60.40.10:FF:000802">
    <property type="entry name" value="Muscle M-line assembly protein unc-89"/>
    <property type="match status" value="1"/>
</dbReference>
<dbReference type="EMBL" id="JAUDFV010000132">
    <property type="protein sequence ID" value="KAL2728985.1"/>
    <property type="molecule type" value="Genomic_DNA"/>
</dbReference>
<dbReference type="Pfam" id="PF00621">
    <property type="entry name" value="RhoGEF"/>
    <property type="match status" value="1"/>
</dbReference>
<dbReference type="CDD" id="cd13325">
    <property type="entry name" value="PH_unc89"/>
    <property type="match status" value="1"/>
</dbReference>
<evidence type="ECO:0000313" key="19">
    <source>
        <dbReference type="Proteomes" id="UP001607302"/>
    </source>
</evidence>
<feature type="domain" description="Ig-like" evidence="16">
    <location>
        <begin position="2897"/>
        <end position="2986"/>
    </location>
</feature>
<dbReference type="Gene3D" id="3.30.200.20">
    <property type="entry name" value="Phosphorylase Kinase, domain 1"/>
    <property type="match status" value="2"/>
</dbReference>
<dbReference type="PANTHER" id="PTHR47633:SF3">
    <property type="entry name" value="STRIATED MUSCLE PREFERENTIALLY EXPRESSED PROTEIN KINASE"/>
    <property type="match status" value="1"/>
</dbReference>
<feature type="domain" description="Ig-like" evidence="16">
    <location>
        <begin position="3786"/>
        <end position="3884"/>
    </location>
</feature>
<feature type="compositionally biased region" description="Basic and acidic residues" evidence="12">
    <location>
        <begin position="2287"/>
        <end position="2303"/>
    </location>
</feature>
<feature type="domain" description="Ig-like" evidence="16">
    <location>
        <begin position="4180"/>
        <end position="4269"/>
    </location>
</feature>
<feature type="domain" description="PH" evidence="13">
    <location>
        <begin position="2162"/>
        <end position="2268"/>
    </location>
</feature>
<feature type="compositionally biased region" description="Polar residues" evidence="12">
    <location>
        <begin position="2565"/>
        <end position="2580"/>
    </location>
</feature>
<accession>A0ABD2B8E8</accession>
<dbReference type="InterPro" id="IPR013783">
    <property type="entry name" value="Ig-like_fold"/>
</dbReference>
<feature type="compositionally biased region" description="Polar residues" evidence="12">
    <location>
        <begin position="2379"/>
        <end position="2409"/>
    </location>
</feature>
<dbReference type="InterPro" id="IPR011009">
    <property type="entry name" value="Kinase-like_dom_sf"/>
</dbReference>
<feature type="compositionally biased region" description="Acidic residues" evidence="12">
    <location>
        <begin position="9"/>
        <end position="24"/>
    </location>
</feature>
<keyword evidence="7" id="KW-1015">Disulfide bond</keyword>
<evidence type="ECO:0000256" key="6">
    <source>
        <dbReference type="ARBA" id="ARBA00022840"/>
    </source>
</evidence>
<protein>
    <submittedName>
        <fullName evidence="18">Obscurin isoform X6</fullName>
    </submittedName>
</protein>
<feature type="compositionally biased region" description="Basic residues" evidence="12">
    <location>
        <begin position="27"/>
        <end position="36"/>
    </location>
</feature>
<dbReference type="FunFam" id="2.60.40.10:FF:000145">
    <property type="entry name" value="Myosin light chain kinase, smooth muscle"/>
    <property type="match status" value="2"/>
</dbReference>
<dbReference type="InterPro" id="IPR036116">
    <property type="entry name" value="FN3_sf"/>
</dbReference>
<feature type="domain" description="Ig-like" evidence="16">
    <location>
        <begin position="3687"/>
        <end position="3778"/>
    </location>
</feature>
<dbReference type="GO" id="GO:0008104">
    <property type="term" value="P:intracellular protein localization"/>
    <property type="evidence" value="ECO:0007669"/>
    <property type="project" value="UniProtKB-ARBA"/>
</dbReference>
<dbReference type="FunFam" id="2.60.40.10:FF:000425">
    <property type="entry name" value="Myosin light chain kinase"/>
    <property type="match status" value="2"/>
</dbReference>
<dbReference type="GO" id="GO:0031430">
    <property type="term" value="C:M band"/>
    <property type="evidence" value="ECO:0007669"/>
    <property type="project" value="UniProtKB-SubCell"/>
</dbReference>
<dbReference type="InterPro" id="IPR011993">
    <property type="entry name" value="PH-like_dom_sf"/>
</dbReference>
<evidence type="ECO:0000256" key="2">
    <source>
        <dbReference type="ARBA" id="ARBA00022443"/>
    </source>
</evidence>
<evidence type="ECO:0000256" key="5">
    <source>
        <dbReference type="ARBA" id="ARBA00022741"/>
    </source>
</evidence>
<gene>
    <name evidence="18" type="ORF">V1478_006617</name>
</gene>
<feature type="domain" description="Ig-like" evidence="16">
    <location>
        <begin position="5459"/>
        <end position="5543"/>
    </location>
</feature>
<dbReference type="FunFam" id="2.60.40.10:FF:000147">
    <property type="entry name" value="Myosin light chain kinase"/>
    <property type="match status" value="1"/>
</dbReference>
<evidence type="ECO:0000256" key="10">
    <source>
        <dbReference type="ARBA" id="ARBA00037833"/>
    </source>
</evidence>
<dbReference type="FunFam" id="2.60.40.10:FF:000796">
    <property type="entry name" value="Muscle M-line assembly protein unc-89"/>
    <property type="match status" value="1"/>
</dbReference>
<dbReference type="InterPro" id="IPR000219">
    <property type="entry name" value="DH_dom"/>
</dbReference>
<dbReference type="InterPro" id="IPR035899">
    <property type="entry name" value="DBL_dom_sf"/>
</dbReference>
<dbReference type="InterPro" id="IPR055251">
    <property type="entry name" value="SOS1_NGEF_PH"/>
</dbReference>
<dbReference type="PANTHER" id="PTHR47633">
    <property type="entry name" value="IMMUNOGLOBULIN"/>
    <property type="match status" value="1"/>
</dbReference>
<dbReference type="GO" id="GO:0005524">
    <property type="term" value="F:ATP binding"/>
    <property type="evidence" value="ECO:0007669"/>
    <property type="project" value="UniProtKB-KW"/>
</dbReference>
<feature type="region of interest" description="Disordered" evidence="12">
    <location>
        <begin position="1334"/>
        <end position="1359"/>
    </location>
</feature>
<feature type="compositionally biased region" description="Basic and acidic residues" evidence="12">
    <location>
        <begin position="1335"/>
        <end position="1344"/>
    </location>
</feature>
<dbReference type="SUPFAM" id="SSF50729">
    <property type="entry name" value="PH domain-like"/>
    <property type="match status" value="1"/>
</dbReference>
<feature type="domain" description="Protein kinase" evidence="15">
    <location>
        <begin position="5702"/>
        <end position="5956"/>
    </location>
</feature>
<feature type="domain" description="Ig-like" evidence="16">
    <location>
        <begin position="3984"/>
        <end position="4075"/>
    </location>
</feature>
<dbReference type="CDD" id="cd00096">
    <property type="entry name" value="Ig"/>
    <property type="match status" value="2"/>
</dbReference>
<dbReference type="Pfam" id="PF22697">
    <property type="entry name" value="SOS1_NGEF_PH"/>
    <property type="match status" value="1"/>
</dbReference>
<dbReference type="PROSITE" id="PS50853">
    <property type="entry name" value="FN3"/>
    <property type="match status" value="2"/>
</dbReference>
<evidence type="ECO:0000313" key="18">
    <source>
        <dbReference type="EMBL" id="KAL2728985.1"/>
    </source>
</evidence>
<dbReference type="SMART" id="SM00060">
    <property type="entry name" value="FN3"/>
    <property type="match status" value="2"/>
</dbReference>
<dbReference type="Gene3D" id="2.30.29.30">
    <property type="entry name" value="Pleckstrin-homology domain (PH domain)/Phosphotyrosine-binding domain (PTB)"/>
    <property type="match status" value="1"/>
</dbReference>
<feature type="domain" description="Ig-like" evidence="16">
    <location>
        <begin position="2991"/>
        <end position="3080"/>
    </location>
</feature>
<dbReference type="GO" id="GO:0019899">
    <property type="term" value="F:enzyme binding"/>
    <property type="evidence" value="ECO:0007669"/>
    <property type="project" value="UniProtKB-ARBA"/>
</dbReference>
<dbReference type="FunFam" id="2.60.40.10:FF:000873">
    <property type="entry name" value="Muscle M-line assembly protein unc-89"/>
    <property type="match status" value="1"/>
</dbReference>
<feature type="domain" description="Ig-like" evidence="16">
    <location>
        <begin position="4277"/>
        <end position="4367"/>
    </location>
</feature>
<dbReference type="FunFam" id="2.60.40.10:FF:000940">
    <property type="entry name" value="Muscle M-line assembly protein unc-89"/>
    <property type="match status" value="1"/>
</dbReference>
<dbReference type="GO" id="GO:0045989">
    <property type="term" value="P:positive regulation of striated muscle contraction"/>
    <property type="evidence" value="ECO:0007669"/>
    <property type="project" value="UniProtKB-ARBA"/>
</dbReference>
<dbReference type="InterPro" id="IPR001849">
    <property type="entry name" value="PH_domain"/>
</dbReference>
<dbReference type="FunFam" id="2.60.40.10:FF:000107">
    <property type="entry name" value="Myosin, light chain kinase a"/>
    <property type="match status" value="2"/>
</dbReference>
<dbReference type="GO" id="GO:0045214">
    <property type="term" value="P:sarcomere organization"/>
    <property type="evidence" value="ECO:0007669"/>
    <property type="project" value="UniProtKB-ARBA"/>
</dbReference>
<keyword evidence="8" id="KW-0514">Muscle protein</keyword>
<comment type="similarity">
    <text evidence="1">Belongs to the protein kinase superfamily. CAMK Ser/Thr protein kinase family.</text>
</comment>
<evidence type="ECO:0000256" key="8">
    <source>
        <dbReference type="ARBA" id="ARBA00023179"/>
    </source>
</evidence>
<comment type="subcellular location">
    <subcellularLocation>
        <location evidence="10">Cytoplasm</location>
        <location evidence="10">Myofibril</location>
        <location evidence="10">Sarcomere</location>
        <location evidence="10">M line</location>
    </subcellularLocation>
</comment>
<dbReference type="Proteomes" id="UP001607302">
    <property type="component" value="Unassembled WGS sequence"/>
</dbReference>
<dbReference type="FunFam" id="2.60.40.10:FF:000519">
    <property type="entry name" value="Muscle M-line assembly protein unc-89"/>
    <property type="match status" value="1"/>
</dbReference>
<dbReference type="Gene3D" id="2.60.40.10">
    <property type="entry name" value="Immunoglobulins"/>
    <property type="match status" value="23"/>
</dbReference>
<keyword evidence="2" id="KW-0728">SH3 domain</keyword>
<dbReference type="FunFam" id="2.30.29.30:FF:000519">
    <property type="entry name" value="Muscle M-line assembly protein unc-89-like Protein"/>
    <property type="match status" value="1"/>
</dbReference>
<evidence type="ECO:0000259" key="15">
    <source>
        <dbReference type="PROSITE" id="PS50011"/>
    </source>
</evidence>
<dbReference type="PROSITE" id="PS50010">
    <property type="entry name" value="DH_2"/>
    <property type="match status" value="1"/>
</dbReference>
<sequence length="6088" mass="684290">MSGITGVKEEEEKEEEKEEEEEEEEKKKKKKKKKKFSEKTIRRSTIGAWRNSATRLKKEKSRMVSTREKLWLGRRHSEIQRMYRCSVEVKSLETREHRLLLEPAKIRRNIARFQHESVKTTMIDLETERVTRFRNEILCYVLKVPRKIATRYFPGTVSESQASSESNRGSSHTKAKFLASLLPKQTDNNDVIQHSYNGLQQINHEQYTTEVSKIVASESRIQERRSTQILQSTLRQRGKSPRKTREAIKVVAKKTQTNLIRRFEKVGLQAGRVVMDLSRRHDRSIDLTRKPAARWTEMSFCRITGRSRGLPKPNYFPLLPPISPADAKRFCRITGKSYGLPTHHYIPVLLGVHSHDKSKCKITNAAGFGPHHYTAGLILGEKKKHVVLKDYRYVFPILEGENEQQRALRDLLSTKKPSVEEEDHKFVYTVQERRCSLVFPARLEAAVRDGDVKDVMLSRDCDTVLLRLKQGKNVSVDFKNLKDFENLYDGLGPSEEVLKERERLEAEARRRKRKRQAGLSYAKKIFEEKEKAAEEEELQKAKHLKLRSVKEEEVEEKEIENWKRIDLEGARLRACNIIATTNLLKDSFDVFPESLDLSAFQRDTIPSKGAPLTSKLPTPIKIEPHTFDQSTELSSTSPISEHTGGFEAISMVKPLTPLRIKPEPALESALTNISVNDLKATSNVNAKFTEAGETALERLPRVEEIPALVEKIKSGEKTTMHKVKGLKLDIKSAQRFVAGQTVDTPIGPIFVPGQTLETPQGPIFVPGFTVNTPDGPLLIPGQIMKVKEQNGIETPSFVAGQTLPTSKQGLQFIQGQTFHNRDGSRFVQGQTVLTDEGPKFVAGQVADNGNFVPGQTILTPDGLKFIPGQTITDHQGEQIFVPGESVRTSDDWEFVPGQRIQSPKGEAKFVPGQTVVTSQGGHFVPGQFVTEDSGEGHFVPGVVKESENGPQFVPGMTLDTPKGPKFVEGHILKTPEGKIFVPGKTIFTEEGFQFAAASKFDEVVLAEAGPVGIPIDSKTANASSMFNRKEIFGHMVQTDIGVEFIPEGSRNLPTGKRIVPGQLVRGGKDEPRFVPGVMTEDGFLPGQIVMTEKGEQFVPGQVIDTSGGPKFVPGQMVETRTGQKFVPGQTVETADGPRFVPGQIVDTKVGPTFIPGQVISTEDEGSRFVPGQVVDTPDGPRFVPGRVVESGESGITFVSGQIVQTEEGPRFVAPDLTDTPEGEVEFSVQGFEVTPEELRLLRPNHLHYNPYTLYHGESSIDARMLRQLSEAGLSIGRKVLANLPAVDVDVDPKAVALEQALVMAEKLGLHGNTAVKMAQVVSTVAQLARNIVQQQERDGNRSDVKGLTNGTKSPITINGVKETTNGEKENTRDDWLRDAIRTAMASAVLALSCNSSDDNENVKQDLVYSSITEAFNVLLRQKEESMERSVDNVLRILLIPQNRSELCQSTMLELMDDSKNNKVDILRSTIVGQTLKDDVVLERLSMVLEEEHGTDLIGPAFRTVSKNDPELVSRVLQKVSEEVASVATEKEAAETVHKAIVEAVRESSELRVKELLNDEGSNVREMLLQAVGLARALGMSSTASSLLAVISDDKSTRALASDRVTLDVLRRLTIMRKLAEERPPFMNALGQLCSDPELARTDPRLRTLVRESAALMIVPEEAPLQSSVDVPTALLHADNSLAMEEFLMRRSHKPTSIFMILKQGLQAVVPREASRSVLTGQVAYTVLDEDGIHHFEPLHVFSALRLNRPTAHRFSMYCCPVAREEDIDAEMTSTFTGTISITSSLEGSANGLCQKQDNVAVALSRSDRSFGISGSRENTPSFKRLSSICQENGSERKPLDNYIVVKDYTNETDGFTVNVGDIVEAFEYADHAKKMKMDPELEIGEIYGILDNSAARHKLSVRPRRKYTDPRARSISRSNSDSSLQRVYVRTADGREGWLPMSILMQTTLSEESSAMTGHHRPEDSHYRREAVVKELVETEEEFGRDIQLVVERYLKPLDNPDVPRIVRDNKDIIFTNLKQIADFHNTSFGRVLIEGVKYYADQPRMLGKTFLRLERDFDKHVAYCRDEPLAQEFLQMNDQVREYFEELSQTLGDDKSVSEHLKLPIQRINDYQLLLKELVKYSTRLGENCDDLQKALELMLGIPHRATDNKFISNIEGYKGNIHKLGRLLTHEWYTVIDKDGKSKERYLFLFKARILICKVRRISEDRSVFVLKDIIRLPEVELKDHPDNLRSFELHNPSLPGYPITLIAHKDPVKAYWLKEIRQYASDLVALAEHAADDLQLEEVPEGKEEIKIQDSSKTETIKGNPGPPKPEAIKDNPGPPKSEAVKGNPGPPKPEAIKDNPGPPKSEAVKGNPEPPKPELVKDNPGPAKSEATKGNPGSLQTTNPSNPGPQRTNPSNPDQEKGNPSNPGPRKDNPSNPGPQKSNPSNPGPQKDNPSNPGPQKGNPSNPGPHKDNPSNPGPQKSNPSNPGPQKSNPSNPGPQKDNPSNPGPPNPTTETKAEEVNPNMSRRYSSSRFSASSKVIEEYSSVSSSRTGVTSYVESSSSASAAMISSSIHGSEKVSETSSSYKTATSGGLESTADSKAKISLGTTETGKPIFLKTIAGCNVEPGEVATFECTLVSADETTKIQWLKDNKPLHDKLADRVIQTSDEKSFKLQIQNVHESDSGIYIARAMNGDGQATCTAQLVVQELTPEEKKARAEANSPIFLVRLKDTELLENTYLRFMIKVKGDPNPELKFYKDGTLIDSRNARVTIITEKADKGFYEMVIPDVQKVDAGKYSCTAMNRYGEATCEATVTVTEDKPMFPGLPEGLLEPGEEPQFTWLRDGQPFDPEERFKVLFRDNEDTLALVFQHVKPEDAGLYTCVAQTSTGNISCSAELTVQGAVNQLLRDPEKPKLESESKQSEVSAGGSAMLDLQVKGYPKPDITWTKDGKEIVAGGRIKYLWEDEESLSLVIKNVTTKDAGVYTIRAKNELGEDTTEIELIVKSAPKVIKKQSDTTTIVEDTLTMTVQVEGTPVPEVKWYKDGQLIQESERIKIEKEGSDVHKIVIKSVRMEDAGSYSIVARNEINQTTEIWNVTVKSPPKIRKRLGSIPVINEGDSLTLLIEVDSDPEATVKWYKDEQIVVEDERIKIVREENNYMLKITGTIGTDAAVYKTEVINTHGTVLDQTRVQVSGVPRFKTKLSNLSVNEGDTNVELTVEVDGYPKPSVHWFIGDVEITEKRTEYTCIEEGDHYKLVLKDVKAEMKGSYTCKVKNEYGETKCHADFVVNTKPKLLKKLADQRIKEGDTLKLTVEISGTPDPEIKWYKDGQEVSADARIKITRDKQRKESYDLTVTLVKGSDGGAYEVRAENELGMVLSKSKVIVLTKTEGSTETIEEETKSRKIEIEEIEMEKQQAEESGPEGRFALKREKVEVVRDEADKVTITVASTTTHQSTLTGPDERHTISKMTATKVEFQELSSEGPTVEEIGSYSYMVQEENGPQKTQNGVFVEEFSETSDNSRSRLQVNRGVSIISVSDDESTLKAISRDVSMDDVRYAELTDDLKLTNGSSEEFKNVDGRTIEKNVLDEVKPLRASRLNETIIEEQSVEESFSTKASEMTLSQSQKEIAENNGLIRQNSKLEKVEPVESYKAEKNTISKENLQKGVLVGEEEVDEELEALLDRVKRQRTVLNEILDKEQGVESAPPHIIESSLKNRMIFETQNTTFEVTTVGLPRPDAKWYKDGKILRTGERIRITNAGDKYQLELSKATLEDAGLYECIFTNKLGEDIVQGQLEVGTVDDLRKPRFVEPLSDVDIADGTNGEFKAVFTADPVPEVIWFGKGLEIPNDDSRIKWKMDNKPAADKLTESTITLKIPKCGNDDTGEYTLKLENKWGQAESSALLSLLLKPDIEEFKDLTAPVDEPAVWEVIIKGNPKPEITWLKNNEELTMGNEFETEEDRKNNKYKLIIKNVTVEHGGTYTVFAKNYLGESSAEALLTPHLESPVFLKELSQVSINDRQDIELKVRVSGIPKPKIAWLLNDTPIMQDARHEVITHVEGLIDSTLYIKTFSADDIGTISCIASSIAGSVRTSCELNMVFEAPSFGHLTLPKSVNIDEGEPFELKAKADGSPIPLMSWFKDGELLAPNDHIQIENLPDGTTKLRIDNVKPADSGAYKLVASNSTGEQSVLCAVAVTPTARSPTFTKPLEDVKAIVGQPLKLQAQIVAFPNPQVQWFKDGIPLRSTKEFNFINDPNGLIGLIIDKVRPEDTGTYSVVVSNKLGDITGEAKVEVEEKEKRPDFVGSLQPLSVVENLPAKLEVKVIGKPTPELKWLHNGEEIVPDGNHLNIVSQPDGTHALIIDKATPEDAGEYQVIAGNTEGTASCKAKLDVVGKLREDIPQEKPAFLTLLRDISVEEGQPLSFSASFNGNPIPDITWTKDGQPLEPSQRLMMTCDGKKVTLEINPSDAKDQGVYTCCLTNPLGEDTSNANANIRKVFQAPSFTQNFTDLQQLPNFDAKFPAKISGIPKPDVTWYFNDQPILKDNDKYKIKRDSDACCLYIKDCTYDDSGVYKCKAVNRAGEAECSANLAIVDKIEKMQKIEPPAFLKRIGDCEVYKGMQAKFTACITGIPEPEFEWFRNGDKLWQTDRIRMDQEALEPRAKRPLASQYIEYDKYQKTGIPWPLADRPIISRMMDRHLTLSWKPSIPLGPRAPVTYLVEMCELPDGDWFTARSGLRSCVCDIRNLEPFRDYKFRIRVENKYGISDPSPFAQTYRAKLEPDPPKFFPYLPPGIDFRPETSPYFPKDFDIERPPHDEYAQAPKFLRQEYDVQYGVKNHNCSLFWFVYGYPKPKMTYYFNDELIESGGRYDQSYTRNGQATLFINRMLERDEGMYEAVATNEHGEARQRVFLQIAEYPTFIVRPEETIVMVRKSGQLTARVTGVPFPEIKWYKDWKPITTTSRIKIDFVEPDTSVLTINETIVKDEGLYSISARNIAGSISHSVMIHVEENEYDYIYRTYKRKTEIKLRSDKPYNDFYDLGDELGRGTQGITYHAVERTTGRNYAAKVMHGRGELKPFMYNELEAMNHLSHRKLLRLQDAYETDSSVTLIIELAAGGELADTLTKQPHYTEAEIAGYIRQLLYGLEYMHDNHYAHLGLTLGDLLISHTGGDDLKIGDFGLTRRITQTKLMLLAYGMPEYVAPEVTNNEGVDYAADMWSVGIITYILLSGISPFRGVNDRETLTKIRQGAWDFDDRWKNISNEAKDFIRSLLVYNVDKRMNVKAALTHPWLEYADKSPLDLYKIPSEYLKTYYKFYRDWYSNASCRTWYRRRKLSNAFEHPSKMVYPPGHKYTPEPSVERYSPTGKPMPRTWENQVPSREPIDTEIGLIKSESHYQYGPDTYLLQLRDTDFPVRLREYMKTPIIRERRRFTDIMDEEIDDERRARINRYGSPDTFTLRRLKHELGTRLDSYVEAEAMIESKKEGNLPFFREKPQIRPIEEGKAAQLMCLAVGDPKPLIQWYKNDIVVQETKRIKITEDEEGRSILSFNPAKEHDAGIYKVVARNSLGQTVARTRMLIASVPCGPDSPEATEISDTQVLLRWKQPRYDGNSAVLCYNLQCKEADSITWMDIGFNIDHEFYLVRDLKPDICYIFRLAARNRIGWSEKGIPSKVIKTRPPGIPQIQITSAMRHLQELTESGQEIVLEEDKPHINYSVEEQPVEWSTETLTNKYSFISELCRGQFSAVVKGIDKSSDRVIVAKILDLRPEIEKQVNREFEALRSLRHERIALLEAAYKAPGTPLAVFILEKLQGADILTYFSSRHEYTENCVAMAITQILDALQYLHWRGYCHLDIQPDNVVMASVRTVQVKLVDMGTAQKVSKLGTMVPKAGHREYRAPEVYNEEPAYPQTDIWMVGVLAYVLLSGVSPFRGDDASETRQNILFVRYRFEYLYKEISQEATRFLMLVFKRAPSKRPMAEECHEHRWLLPTEFMIKKRERSVFLGNRLKEYNTEYHEEKEKLASESQSLASESLLDQRAYRKNYLQRIAKTSSQSLREQGGAIGNGLKEYHTKVSRSLFSFLLLFICYNKIMKFRLFSIPINLNGYNGHNGIETTNVITN</sequence>
<dbReference type="SUPFAM" id="SSF48065">
    <property type="entry name" value="DBL homology domain (DH-domain)"/>
    <property type="match status" value="1"/>
</dbReference>
<evidence type="ECO:0000256" key="11">
    <source>
        <dbReference type="SAM" id="Coils"/>
    </source>
</evidence>
<reference evidence="18 19" key="1">
    <citation type="journal article" date="2024" name="Ann. Entomol. Soc. Am.">
        <title>Genomic analyses of the southern and eastern yellowjacket wasps (Hymenoptera: Vespidae) reveal evolutionary signatures of social life.</title>
        <authorList>
            <person name="Catto M.A."/>
            <person name="Caine P.B."/>
            <person name="Orr S.E."/>
            <person name="Hunt B.G."/>
            <person name="Goodisman M.A.D."/>
        </authorList>
    </citation>
    <scope>NUCLEOTIDE SEQUENCE [LARGE SCALE GENOMIC DNA]</scope>
    <source>
        <strain evidence="18">233</strain>
        <tissue evidence="18">Head and thorax</tissue>
    </source>
</reference>
<feature type="domain" description="Ig-like" evidence="16">
    <location>
        <begin position="4081"/>
        <end position="4174"/>
    </location>
</feature>
<organism evidence="18 19">
    <name type="scientific">Vespula squamosa</name>
    <name type="common">Southern yellow jacket</name>
    <name type="synonym">Wasp</name>
    <dbReference type="NCBI Taxonomy" id="30214"/>
    <lineage>
        <taxon>Eukaryota</taxon>
        <taxon>Metazoa</taxon>
        <taxon>Ecdysozoa</taxon>
        <taxon>Arthropoda</taxon>
        <taxon>Hexapoda</taxon>
        <taxon>Insecta</taxon>
        <taxon>Pterygota</taxon>
        <taxon>Neoptera</taxon>
        <taxon>Endopterygota</taxon>
        <taxon>Hymenoptera</taxon>
        <taxon>Apocrita</taxon>
        <taxon>Aculeata</taxon>
        <taxon>Vespoidea</taxon>
        <taxon>Vespidae</taxon>
        <taxon>Vespinae</taxon>
        <taxon>Vespula</taxon>
    </lineage>
</organism>
<evidence type="ECO:0000256" key="4">
    <source>
        <dbReference type="ARBA" id="ARBA00022737"/>
    </source>
</evidence>
<dbReference type="SUPFAM" id="SSF48726">
    <property type="entry name" value="Immunoglobulin"/>
    <property type="match status" value="20"/>
</dbReference>
<feature type="compositionally biased region" description="Polar residues" evidence="12">
    <location>
        <begin position="2458"/>
        <end position="2479"/>
    </location>
</feature>
<dbReference type="SMART" id="SM00220">
    <property type="entry name" value="S_TKc"/>
    <property type="match status" value="2"/>
</dbReference>
<dbReference type="InterPro" id="IPR000719">
    <property type="entry name" value="Prot_kinase_dom"/>
</dbReference>
<feature type="region of interest" description="Disordered" evidence="12">
    <location>
        <begin position="1899"/>
        <end position="1920"/>
    </location>
</feature>
<dbReference type="FunFam" id="2.60.40.10:FF:000032">
    <property type="entry name" value="palladin isoform X1"/>
    <property type="match status" value="1"/>
</dbReference>